<evidence type="ECO:0000256" key="4">
    <source>
        <dbReference type="ARBA" id="ARBA00022806"/>
    </source>
</evidence>
<keyword evidence="4 10" id="KW-0347">Helicase</keyword>
<keyword evidence="2 10" id="KW-0547">Nucleotide-binding</keyword>
<dbReference type="Pfam" id="PF00580">
    <property type="entry name" value="UvrD-helicase"/>
    <property type="match status" value="1"/>
</dbReference>
<dbReference type="InterPro" id="IPR014016">
    <property type="entry name" value="UvrD-like_ATP-bd"/>
</dbReference>
<evidence type="ECO:0000256" key="3">
    <source>
        <dbReference type="ARBA" id="ARBA00022801"/>
    </source>
</evidence>
<dbReference type="Gene3D" id="1.10.10.160">
    <property type="match status" value="1"/>
</dbReference>
<dbReference type="STRING" id="984485.A0A1E4RGJ8"/>
<dbReference type="PANTHER" id="PTHR11070">
    <property type="entry name" value="UVRD / RECB / PCRA DNA HELICASE FAMILY MEMBER"/>
    <property type="match status" value="1"/>
</dbReference>
<accession>A0A1E4RGJ8</accession>
<dbReference type="GO" id="GO:0005524">
    <property type="term" value="F:ATP binding"/>
    <property type="evidence" value="ECO:0007669"/>
    <property type="project" value="UniProtKB-UniRule"/>
</dbReference>
<protein>
    <recommendedName>
        <fullName evidence="8">DNA 3'-5' helicase</fullName>
        <ecNumber evidence="8">5.6.2.4</ecNumber>
    </recommendedName>
</protein>
<feature type="domain" description="UvrD-like helicase ATP-binding" evidence="11">
    <location>
        <begin position="21"/>
        <end position="320"/>
    </location>
</feature>
<proteinExistence type="inferred from homology"/>
<dbReference type="SUPFAM" id="SSF52540">
    <property type="entry name" value="P-loop containing nucleoside triphosphate hydrolases"/>
    <property type="match status" value="1"/>
</dbReference>
<comment type="catalytic activity">
    <reaction evidence="7">
        <text>Couples ATP hydrolysis with the unwinding of duplex DNA by translocating in the 3'-5' direction.</text>
        <dbReference type="EC" id="5.6.2.4"/>
    </reaction>
</comment>
<dbReference type="GO" id="GO:0003677">
    <property type="term" value="F:DNA binding"/>
    <property type="evidence" value="ECO:0007669"/>
    <property type="project" value="InterPro"/>
</dbReference>
<comment type="catalytic activity">
    <reaction evidence="9">
        <text>ATP + H2O = ADP + phosphate + H(+)</text>
        <dbReference type="Rhea" id="RHEA:13065"/>
        <dbReference type="ChEBI" id="CHEBI:15377"/>
        <dbReference type="ChEBI" id="CHEBI:15378"/>
        <dbReference type="ChEBI" id="CHEBI:30616"/>
        <dbReference type="ChEBI" id="CHEBI:43474"/>
        <dbReference type="ChEBI" id="CHEBI:456216"/>
        <dbReference type="EC" id="5.6.2.4"/>
    </reaction>
</comment>
<dbReference type="GO" id="GO:0000725">
    <property type="term" value="P:recombinational repair"/>
    <property type="evidence" value="ECO:0007669"/>
    <property type="project" value="TreeGrafter"/>
</dbReference>
<dbReference type="RefSeq" id="XP_020075445.1">
    <property type="nucleotide sequence ID" value="XM_020219343.1"/>
</dbReference>
<dbReference type="GO" id="GO:0043138">
    <property type="term" value="F:3'-5' DNA helicase activity"/>
    <property type="evidence" value="ECO:0007669"/>
    <property type="project" value="UniProtKB-EC"/>
</dbReference>
<dbReference type="Gene3D" id="1.10.486.10">
    <property type="entry name" value="PCRA, domain 4"/>
    <property type="match status" value="1"/>
</dbReference>
<keyword evidence="6" id="KW-0413">Isomerase</keyword>
<dbReference type="PROSITE" id="PS51198">
    <property type="entry name" value="UVRD_HELICASE_ATP_BIND"/>
    <property type="match status" value="1"/>
</dbReference>
<dbReference type="GO" id="GO:0005634">
    <property type="term" value="C:nucleus"/>
    <property type="evidence" value="ECO:0007669"/>
    <property type="project" value="TreeGrafter"/>
</dbReference>
<dbReference type="InterPro" id="IPR027417">
    <property type="entry name" value="P-loop_NTPase"/>
</dbReference>
<evidence type="ECO:0000256" key="5">
    <source>
        <dbReference type="ARBA" id="ARBA00022840"/>
    </source>
</evidence>
<dbReference type="InterPro" id="IPR013986">
    <property type="entry name" value="DExx_box_DNA_helicase_dom_sf"/>
</dbReference>
<dbReference type="GO" id="GO:0016787">
    <property type="term" value="F:hydrolase activity"/>
    <property type="evidence" value="ECO:0007669"/>
    <property type="project" value="UniProtKB-UniRule"/>
</dbReference>
<evidence type="ECO:0000259" key="11">
    <source>
        <dbReference type="PROSITE" id="PS51198"/>
    </source>
</evidence>
<gene>
    <name evidence="12" type="ORF">HYPBUDRAFT_125755</name>
</gene>
<evidence type="ECO:0000256" key="7">
    <source>
        <dbReference type="ARBA" id="ARBA00034617"/>
    </source>
</evidence>
<dbReference type="CDD" id="cd17932">
    <property type="entry name" value="DEXQc_UvrD"/>
    <property type="match status" value="1"/>
</dbReference>
<evidence type="ECO:0000313" key="13">
    <source>
        <dbReference type="Proteomes" id="UP000095085"/>
    </source>
</evidence>
<dbReference type="InterPro" id="IPR000212">
    <property type="entry name" value="DNA_helicase_UvrD/REP"/>
</dbReference>
<keyword evidence="13" id="KW-1185">Reference proteome</keyword>
<evidence type="ECO:0000256" key="9">
    <source>
        <dbReference type="ARBA" id="ARBA00048988"/>
    </source>
</evidence>
<dbReference type="GeneID" id="30993893"/>
<name>A0A1E4RGJ8_9ASCO</name>
<reference evidence="13" key="1">
    <citation type="submission" date="2016-05" db="EMBL/GenBank/DDBJ databases">
        <title>Comparative genomics of biotechnologically important yeasts.</title>
        <authorList>
            <consortium name="DOE Joint Genome Institute"/>
            <person name="Riley R."/>
            <person name="Haridas S."/>
            <person name="Wolfe K.H."/>
            <person name="Lopes M.R."/>
            <person name="Hittinger C.T."/>
            <person name="Goker M."/>
            <person name="Salamov A."/>
            <person name="Wisecaver J."/>
            <person name="Long T.M."/>
            <person name="Aerts A.L."/>
            <person name="Barry K."/>
            <person name="Choi C."/>
            <person name="Clum A."/>
            <person name="Coughlan A.Y."/>
            <person name="Deshpande S."/>
            <person name="Douglass A.P."/>
            <person name="Hanson S.J."/>
            <person name="Klenk H.-P."/>
            <person name="Labutti K."/>
            <person name="Lapidus A."/>
            <person name="Lindquist E."/>
            <person name="Lipzen A."/>
            <person name="Meier-Kolthoff J.P."/>
            <person name="Ohm R.A."/>
            <person name="Otillar R.P."/>
            <person name="Pangilinan J."/>
            <person name="Peng Y."/>
            <person name="Rokas A."/>
            <person name="Rosa C.A."/>
            <person name="Scheuner C."/>
            <person name="Sibirny A.A."/>
            <person name="Slot J.C."/>
            <person name="Stielow J.B."/>
            <person name="Sun H."/>
            <person name="Kurtzman C.P."/>
            <person name="Blackwell M."/>
            <person name="Grigoriev I.V."/>
            <person name="Jeffries T.W."/>
        </authorList>
    </citation>
    <scope>NUCLEOTIDE SEQUENCE [LARGE SCALE GENOMIC DNA]</scope>
    <source>
        <strain evidence="13">NRRL Y-1933</strain>
    </source>
</reference>
<dbReference type="Proteomes" id="UP000095085">
    <property type="component" value="Unassembled WGS sequence"/>
</dbReference>
<dbReference type="Pfam" id="PF13361">
    <property type="entry name" value="UvrD_C"/>
    <property type="match status" value="1"/>
</dbReference>
<dbReference type="Gene3D" id="3.40.50.300">
    <property type="entry name" value="P-loop containing nucleotide triphosphate hydrolases"/>
    <property type="match status" value="2"/>
</dbReference>
<dbReference type="PANTHER" id="PTHR11070:SF46">
    <property type="entry name" value="ATP-DEPENDENT DNA HELICASE HMI1, MITOCHONDRIAL"/>
    <property type="match status" value="1"/>
</dbReference>
<comment type="similarity">
    <text evidence="1">Belongs to the helicase family. UvrD subfamily.</text>
</comment>
<dbReference type="EMBL" id="KV454542">
    <property type="protein sequence ID" value="ODV66378.1"/>
    <property type="molecule type" value="Genomic_DNA"/>
</dbReference>
<dbReference type="EC" id="5.6.2.4" evidence="8"/>
<evidence type="ECO:0000256" key="8">
    <source>
        <dbReference type="ARBA" id="ARBA00034808"/>
    </source>
</evidence>
<evidence type="ECO:0000256" key="6">
    <source>
        <dbReference type="ARBA" id="ARBA00023235"/>
    </source>
</evidence>
<feature type="binding site" evidence="10">
    <location>
        <begin position="42"/>
        <end position="49"/>
    </location>
    <ligand>
        <name>ATP</name>
        <dbReference type="ChEBI" id="CHEBI:30616"/>
    </ligand>
</feature>
<keyword evidence="3 10" id="KW-0378">Hydrolase</keyword>
<dbReference type="AlphaFoldDB" id="A0A1E4RGJ8"/>
<evidence type="ECO:0000256" key="1">
    <source>
        <dbReference type="ARBA" id="ARBA00009922"/>
    </source>
</evidence>
<keyword evidence="5 10" id="KW-0067">ATP-binding</keyword>
<organism evidence="12 13">
    <name type="scientific">Hyphopichia burtonii NRRL Y-1933</name>
    <dbReference type="NCBI Taxonomy" id="984485"/>
    <lineage>
        <taxon>Eukaryota</taxon>
        <taxon>Fungi</taxon>
        <taxon>Dikarya</taxon>
        <taxon>Ascomycota</taxon>
        <taxon>Saccharomycotina</taxon>
        <taxon>Pichiomycetes</taxon>
        <taxon>Debaryomycetaceae</taxon>
        <taxon>Hyphopichia</taxon>
    </lineage>
</organism>
<evidence type="ECO:0000256" key="10">
    <source>
        <dbReference type="PROSITE-ProRule" id="PRU00560"/>
    </source>
</evidence>
<dbReference type="OrthoDB" id="1470711at2759"/>
<evidence type="ECO:0000313" key="12">
    <source>
        <dbReference type="EMBL" id="ODV66378.1"/>
    </source>
</evidence>
<dbReference type="InterPro" id="IPR014017">
    <property type="entry name" value="DNA_helicase_UvrD-like_C"/>
</dbReference>
<sequence length="823" mass="94384">MNETASNDSTESREPNGRIPTASQLEIITHPCEPNTLLKVKAGPGSGKTFTLAHRIAHLIKNRDIKPSEVLVLSMSNRAVNNIQKTLAKILDDQTIKEITVNTFHSFSSQLIDEYSQFYYKDYRHKRLMDDISWRNFSNIFSGKVISLDGESVKGSITPASLEKVLSDIKIGKISVSKAASEFQLNEAYLKLLIEYMNKNGFIRYNDLIINALELIQDSLDQLNEVGQVQLIPTLSRYKVVIVDEFQDMYHQLLSIIHSLVKYPTVNNGQQLKHLTIAGDPNQSIYEFLGSKPELMDFIDYDFPSFQICELSINETFRLTNEISKMSSKIAFGTDSNIISSKGQGELPIIRQHYSQYQEYIFIIEEIIRLIFELGGLIKPADCIILTRYNKEIDEISKIMSTIYDLNFEKLTSGNEWIKTKLHCFLDILYILNKNAGFEFSLLSLLLKIDNKIGNRGRISKLFNEYNSWMKNNQSRSLEDYLNEQLIQDSTKNNKILKLKQIYKIDNQSVLNKINSFLKSIRDERNKIFESYNNAIATQDHETIKNSITPTMILESIFNIAEALGILDYINEPDSQGKHKVQDNKQIEKDHKYILKRWLYSFNSSLECSFANYIESNKESTFLDHFLRNCNDECPIGNQDSIKLSTIHTAKGLEYPIVFIVGLSKFGNKSYWESLLTNESNSVSRDLSKSRLFYVASTRAQSVLYLGSTKPIDELSSEVQQTFTNKLPQLLDSSKLMSNLLTQLQRPLPHEAKLKSGLQSYHIFKSRKQNYCTSSKKFNSIECTSSASVWPMSNFTIPVPISTSSKWRLKPCKVMLKLLMKRC</sequence>
<evidence type="ECO:0000256" key="2">
    <source>
        <dbReference type="ARBA" id="ARBA00022741"/>
    </source>
</evidence>